<dbReference type="GO" id="GO:0005829">
    <property type="term" value="C:cytosol"/>
    <property type="evidence" value="ECO:0007669"/>
    <property type="project" value="TreeGrafter"/>
</dbReference>
<evidence type="ECO:0000259" key="4">
    <source>
        <dbReference type="Pfam" id="PF22624"/>
    </source>
</evidence>
<dbReference type="InterPro" id="IPR055066">
    <property type="entry name" value="AASDHPPT_N"/>
</dbReference>
<dbReference type="Pfam" id="PF01648">
    <property type="entry name" value="ACPS"/>
    <property type="match status" value="1"/>
</dbReference>
<comment type="similarity">
    <text evidence="1">Belongs to the P-Pant transferase superfamily. Gsp/Sfp/HetI/AcpT family.</text>
</comment>
<feature type="domain" description="4'-phosphopantetheinyl transferase N-terminal" evidence="4">
    <location>
        <begin position="47"/>
        <end position="128"/>
    </location>
</feature>
<keyword evidence="2" id="KW-0808">Transferase</keyword>
<accession>A0A223NVZ4</accession>
<dbReference type="Gene3D" id="3.90.470.20">
    <property type="entry name" value="4'-phosphopantetheinyl transferase domain"/>
    <property type="match status" value="2"/>
</dbReference>
<protein>
    <submittedName>
        <fullName evidence="5">Uncharacterized protein</fullName>
    </submittedName>
</protein>
<proteinExistence type="inferred from homology"/>
<dbReference type="RefSeq" id="WP_094570282.1">
    <property type="nucleotide sequence ID" value="NZ_CP022743.1"/>
</dbReference>
<evidence type="ECO:0000313" key="5">
    <source>
        <dbReference type="EMBL" id="ASU33864.1"/>
    </source>
</evidence>
<dbReference type="GO" id="GO:0008897">
    <property type="term" value="F:holo-[acyl-carrier-protein] synthase activity"/>
    <property type="evidence" value="ECO:0007669"/>
    <property type="project" value="InterPro"/>
</dbReference>
<dbReference type="OrthoDB" id="9808281at2"/>
<keyword evidence="6" id="KW-1185">Reference proteome</keyword>
<reference evidence="5 6" key="1">
    <citation type="submission" date="2017-08" db="EMBL/GenBank/DDBJ databases">
        <title>Complete genome sequence of Mucilaginibacter sp. strain BJC16-A31.</title>
        <authorList>
            <consortium name="Henan University of Science and Technology"/>
            <person name="You X."/>
        </authorList>
    </citation>
    <scope>NUCLEOTIDE SEQUENCE [LARGE SCALE GENOMIC DNA]</scope>
    <source>
        <strain evidence="5 6">BJC16-A31</strain>
    </source>
</reference>
<dbReference type="PANTHER" id="PTHR12215">
    <property type="entry name" value="PHOSPHOPANTETHEINE TRANSFERASE"/>
    <property type="match status" value="1"/>
</dbReference>
<evidence type="ECO:0000313" key="6">
    <source>
        <dbReference type="Proteomes" id="UP000215002"/>
    </source>
</evidence>
<sequence>MGAIKITNRYLKDITWLNYSGCNFKINADIDVWKIGVSANLHLMADFFSIISPDEVLRANRFYQLKDRNRYIISRIILRMILGKYLNLMPAAIQFSAGKNNKPQVKNIPPLKLEYNMSHSADAILLAVSDSAIGADIEFINQSFGFNEVLADNFSVDEINDINKAEPASRFFTMWTRKEAITKATAQGLDCDLRLLPSLDGTYDVHEGVIASEKDCLISSFNLNDQYVASVAGNTLADKITFWDAETVNNPEFFNFKHGFRP</sequence>
<dbReference type="GO" id="GO:0000287">
    <property type="term" value="F:magnesium ion binding"/>
    <property type="evidence" value="ECO:0007669"/>
    <property type="project" value="InterPro"/>
</dbReference>
<evidence type="ECO:0000256" key="2">
    <source>
        <dbReference type="ARBA" id="ARBA00022679"/>
    </source>
</evidence>
<dbReference type="Pfam" id="PF22624">
    <property type="entry name" value="AASDHPPT_N"/>
    <property type="match status" value="1"/>
</dbReference>
<dbReference type="EMBL" id="CP022743">
    <property type="protein sequence ID" value="ASU33864.1"/>
    <property type="molecule type" value="Genomic_DNA"/>
</dbReference>
<organism evidence="5 6">
    <name type="scientific">Mucilaginibacter xinganensis</name>
    <dbReference type="NCBI Taxonomy" id="1234841"/>
    <lineage>
        <taxon>Bacteria</taxon>
        <taxon>Pseudomonadati</taxon>
        <taxon>Bacteroidota</taxon>
        <taxon>Sphingobacteriia</taxon>
        <taxon>Sphingobacteriales</taxon>
        <taxon>Sphingobacteriaceae</taxon>
        <taxon>Mucilaginibacter</taxon>
    </lineage>
</organism>
<dbReference type="Proteomes" id="UP000215002">
    <property type="component" value="Chromosome"/>
</dbReference>
<dbReference type="InterPro" id="IPR037143">
    <property type="entry name" value="4-PPantetheinyl_Trfase_dom_sf"/>
</dbReference>
<gene>
    <name evidence="5" type="ORF">MuYL_1968</name>
</gene>
<evidence type="ECO:0000259" key="3">
    <source>
        <dbReference type="Pfam" id="PF01648"/>
    </source>
</evidence>
<feature type="domain" description="4'-phosphopantetheinyl transferase" evidence="3">
    <location>
        <begin position="132"/>
        <end position="190"/>
    </location>
</feature>
<dbReference type="GO" id="GO:0019878">
    <property type="term" value="P:lysine biosynthetic process via aminoadipic acid"/>
    <property type="evidence" value="ECO:0007669"/>
    <property type="project" value="TreeGrafter"/>
</dbReference>
<dbReference type="InterPro" id="IPR050559">
    <property type="entry name" value="P-Pant_transferase_sf"/>
</dbReference>
<name>A0A223NVZ4_9SPHI</name>
<dbReference type="PANTHER" id="PTHR12215:SF10">
    <property type="entry name" value="L-AMINOADIPATE-SEMIALDEHYDE DEHYDROGENASE-PHOSPHOPANTETHEINYL TRANSFERASE"/>
    <property type="match status" value="1"/>
</dbReference>
<evidence type="ECO:0000256" key="1">
    <source>
        <dbReference type="ARBA" id="ARBA00010990"/>
    </source>
</evidence>
<dbReference type="KEGG" id="muc:MuYL_1968"/>
<dbReference type="SUPFAM" id="SSF56214">
    <property type="entry name" value="4'-phosphopantetheinyl transferase"/>
    <property type="match status" value="2"/>
</dbReference>
<dbReference type="InterPro" id="IPR008278">
    <property type="entry name" value="4-PPantetheinyl_Trfase_dom"/>
</dbReference>
<dbReference type="AlphaFoldDB" id="A0A223NVZ4"/>